<feature type="domain" description="RING-type" evidence="7">
    <location>
        <begin position="37"/>
        <end position="82"/>
    </location>
</feature>
<dbReference type="UniPathway" id="UPA00143"/>
<dbReference type="SUPFAM" id="SSF48403">
    <property type="entry name" value="Ankyrin repeat"/>
    <property type="match status" value="2"/>
</dbReference>
<dbReference type="GO" id="GO:0008270">
    <property type="term" value="F:zinc ion binding"/>
    <property type="evidence" value="ECO:0007669"/>
    <property type="project" value="UniProtKB-KW"/>
</dbReference>
<evidence type="ECO:0000256" key="5">
    <source>
        <dbReference type="PROSITE-ProRule" id="PRU00175"/>
    </source>
</evidence>
<dbReference type="InterPro" id="IPR027370">
    <property type="entry name" value="Znf-RING_euk"/>
</dbReference>
<feature type="region of interest" description="Disordered" evidence="6">
    <location>
        <begin position="714"/>
        <end position="746"/>
    </location>
</feature>
<dbReference type="OrthoDB" id="8062037at2759"/>
<dbReference type="Proteomes" id="UP000266841">
    <property type="component" value="Unassembled WGS sequence"/>
</dbReference>
<feature type="non-terminal residue" evidence="8">
    <location>
        <position position="1"/>
    </location>
</feature>
<dbReference type="eggNOG" id="ENOG502SXSR">
    <property type="taxonomic scope" value="Eukaryota"/>
</dbReference>
<evidence type="ECO:0000256" key="4">
    <source>
        <dbReference type="PROSITE-ProRule" id="PRU00023"/>
    </source>
</evidence>
<feature type="compositionally biased region" description="Low complexity" evidence="6">
    <location>
        <begin position="858"/>
        <end position="875"/>
    </location>
</feature>
<dbReference type="PROSITE" id="PS00518">
    <property type="entry name" value="ZF_RING_1"/>
    <property type="match status" value="2"/>
</dbReference>
<feature type="compositionally biased region" description="Basic and acidic residues" evidence="6">
    <location>
        <begin position="459"/>
        <end position="468"/>
    </location>
</feature>
<dbReference type="PROSITE" id="PS50088">
    <property type="entry name" value="ANK_REPEAT"/>
    <property type="match status" value="1"/>
</dbReference>
<dbReference type="Gene3D" id="3.30.40.10">
    <property type="entry name" value="Zinc/RING finger domain, C3HC4 (zinc finger)"/>
    <property type="match status" value="2"/>
</dbReference>
<feature type="repeat" description="ANK" evidence="4">
    <location>
        <begin position="188"/>
        <end position="220"/>
    </location>
</feature>
<feature type="region of interest" description="Disordered" evidence="6">
    <location>
        <begin position="768"/>
        <end position="902"/>
    </location>
</feature>
<comment type="caution">
    <text evidence="8">The sequence shown here is derived from an EMBL/GenBank/DDBJ whole genome shotgun (WGS) entry which is preliminary data.</text>
</comment>
<feature type="region of interest" description="Disordered" evidence="6">
    <location>
        <begin position="459"/>
        <end position="482"/>
    </location>
</feature>
<sequence length="1334" mass="145858">VEVPPGGKAVEFATARKKGTMAENVQGDAAVATERTCGICLEESKDPLDLPCGHSFCDGCLNEWRSRYGVEEEMRRKCPICRARIPPSREMVTSLISYRAHKQKLEDINDTSSEVYHAICYALEQAEEKVGVDWDGVTVLEENNDKSTVEMPYHIGRAIGTGDIKSVLRWINANQTEDRANAKSAEWMSMPALAVASLCGCLELMTLLLQLGANINTRDCKGCTAIRRLFTPSELTKEGVSDRVRLLLSWGASFFPGDDHSREVCICEARKFGRHELANLLESELGGRRCEIFNLSLQPELNGKTCVVGEYLPDSNQYKMTLETKCKEVLILRPGNLKRRDRTPQDCGYYVEFKNGRTIRHDFDSSEECRAFVAALNRDETQPVVTEEAEARAEQAAAELLAELGLDDSQSKVSTGSDHVKRPKKKGGKKKRRKQKLAGLAGDLAQDVEELVRECRPTEALDEGRRGPENAPAGRGGRHDAPCKEALDVDERREADVPVLGASRAHPAGDVGHESLDLAWRGYRQGSPSKAPGRDDLRLVLLQQGLELALHSEGRELVDRMKGTQQRTFPAALSELGRARFADVGEDVPHVLHPPQGGRLPPHRQLLRVHLLGGGIVRDRPAHPLGDGRRQDDRHGGRGPGVPSPAANVARGNQNGVPQCRTALLVPRPVGAQQRRHEVGRRVGGAVGLQGPEDVRRHLQGEVVPEDWIRGDSQRLLLGGRRPEPHEARQRPERELGDPQGGLLGGGAVVDEQVAVVVFGRAAALHEGPHEAVAEHPPAPRGRRAGTSAAVPGAVEERPPGTADLLPPAASPPAASTAASSSCGRAARPSEAQRAPRASSLDDAGAKPRHSRTRAEDSSSASSAAAHAAVVAMARGAGGEEAKEEGTGTARAGNASGEACRRWPQQLTARRKGTMAENVHGDAAVFTERTCGICLEDSRDPLDLPCGHLFCDGCLNEWRSRYGVEEEMRRKCPVCRATIPPSREMVTSLHTYRARKKIFEDKGDMTSEHYHNICALLRGAEEKVGADWDGVTVLEDNNGNSTVEMPDYIAVAVGRGDIKSVLRWINANQAEDRANATSSAKWMSTPLLAVASLGRCLELMTLLLQLGANINTRDCKGLTATRRLFTRSELAKDGVSDRIRLLLSWGASFFHGCECSREDCIREARKYGRPELADLLDSELGGRRCEIFKLSSQPELNGKTCVADEYLPHCNQYKVTLETKRLETKSKEVLVLSPGNLKRRDRTPQDCGYYVEYKNGRTIRHDFDSSEECQAFVMATNGDETQPVVTEEAEARAEQAAAELLAELGLDDSQSKISTGSDHAKRSKKKGGKKKNRK</sequence>
<dbReference type="InterPro" id="IPR017907">
    <property type="entry name" value="Znf_RING_CS"/>
</dbReference>
<dbReference type="Pfam" id="PF13920">
    <property type="entry name" value="zf-C3HC4_3"/>
    <property type="match status" value="1"/>
</dbReference>
<evidence type="ECO:0000259" key="7">
    <source>
        <dbReference type="PROSITE" id="PS50089"/>
    </source>
</evidence>
<dbReference type="PANTHER" id="PTHR25462">
    <property type="entry name" value="BONUS, ISOFORM C-RELATED"/>
    <property type="match status" value="1"/>
</dbReference>
<evidence type="ECO:0000256" key="1">
    <source>
        <dbReference type="ARBA" id="ARBA00022723"/>
    </source>
</evidence>
<keyword evidence="9" id="KW-1185">Reference proteome</keyword>
<evidence type="ECO:0000256" key="6">
    <source>
        <dbReference type="SAM" id="MobiDB-lite"/>
    </source>
</evidence>
<keyword evidence="4" id="KW-0040">ANK repeat</keyword>
<dbReference type="Gene3D" id="1.25.40.20">
    <property type="entry name" value="Ankyrin repeat-containing domain"/>
    <property type="match status" value="2"/>
</dbReference>
<keyword evidence="3" id="KW-0862">Zinc</keyword>
<dbReference type="PROSITE" id="PS50089">
    <property type="entry name" value="ZF_RING_2"/>
    <property type="match status" value="2"/>
</dbReference>
<feature type="compositionally biased region" description="Basic residues" evidence="6">
    <location>
        <begin position="421"/>
        <end position="436"/>
    </location>
</feature>
<feature type="region of interest" description="Disordered" evidence="6">
    <location>
        <begin position="1303"/>
        <end position="1334"/>
    </location>
</feature>
<dbReference type="InterPro" id="IPR002110">
    <property type="entry name" value="Ankyrin_rpt"/>
</dbReference>
<dbReference type="InterPro" id="IPR036770">
    <property type="entry name" value="Ankyrin_rpt-contain_sf"/>
</dbReference>
<dbReference type="EMBL" id="AGNL01038438">
    <property type="protein sequence ID" value="EJK53129.1"/>
    <property type="molecule type" value="Genomic_DNA"/>
</dbReference>
<feature type="compositionally biased region" description="Low complexity" evidence="6">
    <location>
        <begin position="812"/>
        <end position="830"/>
    </location>
</feature>
<feature type="region of interest" description="Disordered" evidence="6">
    <location>
        <begin position="617"/>
        <end position="652"/>
    </location>
</feature>
<feature type="compositionally biased region" description="Basic and acidic residues" evidence="6">
    <location>
        <begin position="617"/>
        <end position="636"/>
    </location>
</feature>
<dbReference type="GO" id="GO:0006513">
    <property type="term" value="P:protein monoubiquitination"/>
    <property type="evidence" value="ECO:0007669"/>
    <property type="project" value="TreeGrafter"/>
</dbReference>
<dbReference type="GO" id="GO:0061630">
    <property type="term" value="F:ubiquitin protein ligase activity"/>
    <property type="evidence" value="ECO:0007669"/>
    <property type="project" value="TreeGrafter"/>
</dbReference>
<dbReference type="SUPFAM" id="SSF57850">
    <property type="entry name" value="RING/U-box"/>
    <property type="match status" value="2"/>
</dbReference>
<dbReference type="SMART" id="SM00184">
    <property type="entry name" value="RING"/>
    <property type="match status" value="2"/>
</dbReference>
<gene>
    <name evidence="8" type="ORF">THAOC_27492</name>
</gene>
<evidence type="ECO:0000256" key="3">
    <source>
        <dbReference type="ARBA" id="ARBA00022833"/>
    </source>
</evidence>
<dbReference type="Pfam" id="PF13445">
    <property type="entry name" value="zf-RING_UBOX"/>
    <property type="match status" value="1"/>
</dbReference>
<protein>
    <recommendedName>
        <fullName evidence="7">RING-type domain-containing protein</fullName>
    </recommendedName>
</protein>
<feature type="compositionally biased region" description="Basic residues" evidence="6">
    <location>
        <begin position="1321"/>
        <end position="1334"/>
    </location>
</feature>
<evidence type="ECO:0000256" key="2">
    <source>
        <dbReference type="ARBA" id="ARBA00022771"/>
    </source>
</evidence>
<feature type="compositionally biased region" description="Basic and acidic residues" evidence="6">
    <location>
        <begin position="721"/>
        <end position="737"/>
    </location>
</feature>
<proteinExistence type="predicted"/>
<feature type="region of interest" description="Disordered" evidence="6">
    <location>
        <begin position="407"/>
        <end position="440"/>
    </location>
</feature>
<evidence type="ECO:0000313" key="8">
    <source>
        <dbReference type="EMBL" id="EJK53129.1"/>
    </source>
</evidence>
<dbReference type="InterPro" id="IPR001841">
    <property type="entry name" value="Znf_RING"/>
</dbReference>
<dbReference type="InterPro" id="IPR047153">
    <property type="entry name" value="TRIM45/56/19-like"/>
</dbReference>
<evidence type="ECO:0000313" key="9">
    <source>
        <dbReference type="Proteomes" id="UP000266841"/>
    </source>
</evidence>
<name>K0RLH8_THAOC</name>
<organism evidence="8 9">
    <name type="scientific">Thalassiosira oceanica</name>
    <name type="common">Marine diatom</name>
    <dbReference type="NCBI Taxonomy" id="159749"/>
    <lineage>
        <taxon>Eukaryota</taxon>
        <taxon>Sar</taxon>
        <taxon>Stramenopiles</taxon>
        <taxon>Ochrophyta</taxon>
        <taxon>Bacillariophyta</taxon>
        <taxon>Coscinodiscophyceae</taxon>
        <taxon>Thalassiosirophycidae</taxon>
        <taxon>Thalassiosirales</taxon>
        <taxon>Thalassiosiraceae</taxon>
        <taxon>Thalassiosira</taxon>
    </lineage>
</organism>
<dbReference type="PANTHER" id="PTHR25462:SF229">
    <property type="entry name" value="TRANSCRIPTION INTERMEDIARY FACTOR 1-BETA"/>
    <property type="match status" value="1"/>
</dbReference>
<accession>K0RLH8</accession>
<keyword evidence="1" id="KW-0479">Metal-binding</keyword>
<keyword evidence="2 5" id="KW-0863">Zinc-finger</keyword>
<reference evidence="8 9" key="1">
    <citation type="journal article" date="2012" name="Genome Biol.">
        <title>Genome and low-iron response of an oceanic diatom adapted to chronic iron limitation.</title>
        <authorList>
            <person name="Lommer M."/>
            <person name="Specht M."/>
            <person name="Roy A.S."/>
            <person name="Kraemer L."/>
            <person name="Andreson R."/>
            <person name="Gutowska M.A."/>
            <person name="Wolf J."/>
            <person name="Bergner S.V."/>
            <person name="Schilhabel M.B."/>
            <person name="Klostermeier U.C."/>
            <person name="Beiko R.G."/>
            <person name="Rosenstiel P."/>
            <person name="Hippler M."/>
            <person name="Laroche J."/>
        </authorList>
    </citation>
    <scope>NUCLEOTIDE SEQUENCE [LARGE SCALE GENOMIC DNA]</scope>
    <source>
        <strain evidence="8 9">CCMP1005</strain>
    </source>
</reference>
<dbReference type="InterPro" id="IPR013083">
    <property type="entry name" value="Znf_RING/FYVE/PHD"/>
</dbReference>
<feature type="domain" description="RING-type" evidence="7">
    <location>
        <begin position="931"/>
        <end position="976"/>
    </location>
</feature>